<evidence type="ECO:0000256" key="1">
    <source>
        <dbReference type="ARBA" id="ARBA00022723"/>
    </source>
</evidence>
<dbReference type="AlphaFoldDB" id="G8YTY5"/>
<feature type="region of interest" description="Disordered" evidence="5">
    <location>
        <begin position="102"/>
        <end position="156"/>
    </location>
</feature>
<dbReference type="SMART" id="SM00064">
    <property type="entry name" value="FYVE"/>
    <property type="match status" value="1"/>
</dbReference>
<dbReference type="EMBL" id="FO082058">
    <property type="protein sequence ID" value="CCE73386.1"/>
    <property type="molecule type" value="Genomic_DNA"/>
</dbReference>
<reference evidence="8" key="1">
    <citation type="submission" date="2011-10" db="EMBL/GenBank/DDBJ databases">
        <authorList>
            <person name="Genoscope - CEA"/>
        </authorList>
    </citation>
    <scope>NUCLEOTIDE SEQUENCE</scope>
    <source>
        <strain evidence="8">CBS 7064</strain>
    </source>
</reference>
<protein>
    <submittedName>
        <fullName evidence="8">Piso0_000420 protein</fullName>
    </submittedName>
</protein>
<feature type="compositionally biased region" description="Basic and acidic residues" evidence="5">
    <location>
        <begin position="39"/>
        <end position="68"/>
    </location>
</feature>
<dbReference type="eggNOG" id="KOG1729">
    <property type="taxonomic scope" value="Eukaryota"/>
</dbReference>
<dbReference type="STRING" id="559304.G8YTY5"/>
<dbReference type="Proteomes" id="UP000005222">
    <property type="component" value="Chromosome A"/>
</dbReference>
<dbReference type="HOGENOM" id="CLU_626996_0_0_1"/>
<keyword evidence="3" id="KW-0862">Zinc</keyword>
<evidence type="ECO:0000256" key="5">
    <source>
        <dbReference type="SAM" id="MobiDB-lite"/>
    </source>
</evidence>
<proteinExistence type="predicted"/>
<dbReference type="SUPFAM" id="SSF57903">
    <property type="entry name" value="FYVE/PHD zinc finger"/>
    <property type="match status" value="1"/>
</dbReference>
<dbReference type="InParanoid" id="G8YTY5"/>
<feature type="compositionally biased region" description="Basic and acidic residues" evidence="5">
    <location>
        <begin position="311"/>
        <end position="330"/>
    </location>
</feature>
<accession>G8YTY5</accession>
<dbReference type="InterPro" id="IPR011011">
    <property type="entry name" value="Znf_FYVE_PHD"/>
</dbReference>
<dbReference type="Proteomes" id="UP000005222">
    <property type="component" value="Chromosome B"/>
</dbReference>
<dbReference type="InterPro" id="IPR017455">
    <property type="entry name" value="Znf_FYVE-rel"/>
</dbReference>
<dbReference type="InterPro" id="IPR013083">
    <property type="entry name" value="Znf_RING/FYVE/PHD"/>
</dbReference>
<sequence length="520" mass="57402">MANDLRDAEYTPALSFSKKSVTRSGCHFPGHSVISDILPRMRSESKIGRKNRPESEGDGERPEKKVEGGQDIDYDQQIRAPRMSSINQYTYGVGERHGSDAFSIAEGGSKSTSGSSAGSSEEKAKAPYFPAKFDLSQSTRRPSGPSEERSGQNSTILSYTTNNYMYEREKRSRCHLDSFGQAAAVFPGKIPGRQPGEIGDMGSRRQSLQRALRNFDENTTSDEQVEEIQRSKSSILPAGYRTSPGALGALSPLSNREGTELQQVYEPKKPLFVPAVLRPENSPSTYASSDAVTSPLGGSSPSLNFTFPEAGDSRNENSDHKLHDPQEPTHKHWKPNSFAPRCMSCLSLFGNIFTPQRKRRHHCRFCGSIFCYECLWRGEPLLENQLPTSPRPPRGPEGIKGSLLDARARFVIPVYSKLTDQADKSRLKQSFKNCKVCKDCGRNYHSIVAGVNSETGPLIPERSLATLTLPYIFIENPYLSAASVSTGTTNIQASTNEYLTDSRKESGVSAAPQDWTWSSF</sequence>
<dbReference type="GO" id="GO:0008270">
    <property type="term" value="F:zinc ion binding"/>
    <property type="evidence" value="ECO:0007669"/>
    <property type="project" value="UniProtKB-KW"/>
</dbReference>
<feature type="compositionally biased region" description="Low complexity" evidence="5">
    <location>
        <begin position="105"/>
        <end position="119"/>
    </location>
</feature>
<evidence type="ECO:0000256" key="3">
    <source>
        <dbReference type="ARBA" id="ARBA00022833"/>
    </source>
</evidence>
<dbReference type="PROSITE" id="PS50178">
    <property type="entry name" value="ZF_FYVE"/>
    <property type="match status" value="1"/>
</dbReference>
<feature type="compositionally biased region" description="Polar residues" evidence="5">
    <location>
        <begin position="284"/>
        <end position="305"/>
    </location>
</feature>
<keyword evidence="9" id="KW-1185">Reference proteome</keyword>
<dbReference type="GO" id="GO:0032266">
    <property type="term" value="F:phosphatidylinositol-3-phosphate binding"/>
    <property type="evidence" value="ECO:0007669"/>
    <property type="project" value="UniProtKB-ARBA"/>
</dbReference>
<evidence type="ECO:0000313" key="9">
    <source>
        <dbReference type="Proteomes" id="UP000005222"/>
    </source>
</evidence>
<dbReference type="Gene3D" id="3.30.40.10">
    <property type="entry name" value="Zinc/RING finger domain, C3HC4 (zinc finger)"/>
    <property type="match status" value="1"/>
</dbReference>
<feature type="region of interest" description="Disordered" evidence="5">
    <location>
        <begin position="1"/>
        <end position="83"/>
    </location>
</feature>
<evidence type="ECO:0000259" key="6">
    <source>
        <dbReference type="PROSITE" id="PS50178"/>
    </source>
</evidence>
<evidence type="ECO:0000313" key="8">
    <source>
        <dbReference type="EMBL" id="CCE73386.1"/>
    </source>
</evidence>
<feature type="domain" description="FYVE-type" evidence="6">
    <location>
        <begin position="336"/>
        <end position="445"/>
    </location>
</feature>
<gene>
    <name evidence="8" type="primary">Piso0_000420</name>
    <name evidence="7" type="ORF">GNLVRS01_PISO0A08954g</name>
    <name evidence="8" type="ORF">GNLVRS01_PISO0B09021g</name>
</gene>
<evidence type="ECO:0000256" key="4">
    <source>
        <dbReference type="PROSITE-ProRule" id="PRU00091"/>
    </source>
</evidence>
<dbReference type="OMA" id="TSNCMWC"/>
<keyword evidence="1" id="KW-0479">Metal-binding</keyword>
<dbReference type="InterPro" id="IPR000306">
    <property type="entry name" value="Znf_FYVE"/>
</dbReference>
<feature type="region of interest" description="Disordered" evidence="5">
    <location>
        <begin position="284"/>
        <end position="332"/>
    </location>
</feature>
<evidence type="ECO:0000256" key="2">
    <source>
        <dbReference type="ARBA" id="ARBA00022771"/>
    </source>
</evidence>
<dbReference type="Pfam" id="PF01363">
    <property type="entry name" value="FYVE"/>
    <property type="match status" value="1"/>
</dbReference>
<keyword evidence="2 4" id="KW-0863">Zinc-finger</keyword>
<dbReference type="EMBL" id="FO082059">
    <property type="protein sequence ID" value="CCE72825.1"/>
    <property type="molecule type" value="Genomic_DNA"/>
</dbReference>
<name>G8YTY5_PICSO</name>
<organism evidence="8 9">
    <name type="scientific">Pichia sorbitophila (strain ATCC MYA-4447 / BCRC 22081 / CBS 7064 / NBRC 10061 / NRRL Y-12695)</name>
    <name type="common">Hybrid yeast</name>
    <dbReference type="NCBI Taxonomy" id="559304"/>
    <lineage>
        <taxon>Eukaryota</taxon>
        <taxon>Fungi</taxon>
        <taxon>Dikarya</taxon>
        <taxon>Ascomycota</taxon>
        <taxon>Saccharomycotina</taxon>
        <taxon>Pichiomycetes</taxon>
        <taxon>Debaryomycetaceae</taxon>
        <taxon>Millerozyma</taxon>
    </lineage>
</organism>
<reference evidence="9" key="2">
    <citation type="journal article" date="2012" name="G3 (Bethesda)">
        <title>Pichia sorbitophila, an interspecies yeast hybrid reveals early steps of genome resolution following polyploidization.</title>
        <authorList>
            <person name="Leh Louis V."/>
            <person name="Despons L."/>
            <person name="Friedrich A."/>
            <person name="Martin T."/>
            <person name="Durrens P."/>
            <person name="Casaregola S."/>
            <person name="Neuveglise C."/>
            <person name="Fairhead C."/>
            <person name="Marck C."/>
            <person name="Cruz J.A."/>
            <person name="Straub M.L."/>
            <person name="Kugler V."/>
            <person name="Sacerdot C."/>
            <person name="Uzunov Z."/>
            <person name="Thierry A."/>
            <person name="Weiss S."/>
            <person name="Bleykasten C."/>
            <person name="De Montigny J."/>
            <person name="Jacques N."/>
            <person name="Jung P."/>
            <person name="Lemaire M."/>
            <person name="Mallet S."/>
            <person name="Morel G."/>
            <person name="Richard G.F."/>
            <person name="Sarkar A."/>
            <person name="Savel G."/>
            <person name="Schacherer J."/>
            <person name="Seret M.L."/>
            <person name="Talla E."/>
            <person name="Samson G."/>
            <person name="Jubin C."/>
            <person name="Poulain J."/>
            <person name="Vacherie B."/>
            <person name="Barbe V."/>
            <person name="Pelletier E."/>
            <person name="Sherman D.J."/>
            <person name="Westhof E."/>
            <person name="Weissenbach J."/>
            <person name="Baret P.V."/>
            <person name="Wincker P."/>
            <person name="Gaillardin C."/>
            <person name="Dujon B."/>
            <person name="Souciet J.L."/>
        </authorList>
    </citation>
    <scope>NUCLEOTIDE SEQUENCE [LARGE SCALE GENOMIC DNA]</scope>
    <source>
        <strain evidence="9">ATCC MYA-4447 / BCRC 22081 / CBS 7064 / NBRC 10061 / NRRL Y-12695</strain>
    </source>
</reference>
<evidence type="ECO:0000313" key="7">
    <source>
        <dbReference type="EMBL" id="CCE72825.1"/>
    </source>
</evidence>
<feature type="region of interest" description="Disordered" evidence="5">
    <location>
        <begin position="216"/>
        <end position="253"/>
    </location>
</feature>
<dbReference type="OrthoDB" id="5352132at2759"/>